<sequence length="252" mass="28971">MLKKLHHLWSDEYNNEIRLLNLSINELDLIDRMSLHLKDRKRKILLLKNRNTFEKALSLVSNNEKDPTPYARELKEKLFGIKFEKSKDGIPTQLITETGEVFTGYLIDRKGQKLKIGNISKSSEKRNPGKNRIYIQNFYSLESHLVRTVLLLGDEAVIEIDERKNSIADRGFLKDVSIYIPGHEHPEKTRMKLLPGNKALIENPGRKLKAGDAFKLSVKRDAHGISWINAVVTSVSLNGKLARIRFGYLKKQ</sequence>
<organism evidence="1 2">
    <name type="scientific">Spirochaeta isovalerica</name>
    <dbReference type="NCBI Taxonomy" id="150"/>
    <lineage>
        <taxon>Bacteria</taxon>
        <taxon>Pseudomonadati</taxon>
        <taxon>Spirochaetota</taxon>
        <taxon>Spirochaetia</taxon>
        <taxon>Spirochaetales</taxon>
        <taxon>Spirochaetaceae</taxon>
        <taxon>Spirochaeta</taxon>
    </lineage>
</organism>
<gene>
    <name evidence="1" type="ORF">HNR50_003008</name>
</gene>
<dbReference type="AlphaFoldDB" id="A0A841RFH4"/>
<proteinExistence type="predicted"/>
<evidence type="ECO:0000313" key="2">
    <source>
        <dbReference type="Proteomes" id="UP000587760"/>
    </source>
</evidence>
<accession>A0A841RFH4</accession>
<comment type="caution">
    <text evidence="1">The sequence shown here is derived from an EMBL/GenBank/DDBJ whole genome shotgun (WGS) entry which is preliminary data.</text>
</comment>
<evidence type="ECO:0000313" key="1">
    <source>
        <dbReference type="EMBL" id="MBB6481328.1"/>
    </source>
</evidence>
<keyword evidence="2" id="KW-1185">Reference proteome</keyword>
<name>A0A841RFH4_9SPIO</name>
<dbReference type="Proteomes" id="UP000587760">
    <property type="component" value="Unassembled WGS sequence"/>
</dbReference>
<protein>
    <submittedName>
        <fullName evidence="1">Uncharacterized protein</fullName>
    </submittedName>
</protein>
<dbReference type="EMBL" id="JACHGJ010000006">
    <property type="protein sequence ID" value="MBB6481328.1"/>
    <property type="molecule type" value="Genomic_DNA"/>
</dbReference>
<dbReference type="RefSeq" id="WP_184747581.1">
    <property type="nucleotide sequence ID" value="NZ_JACHGJ010000006.1"/>
</dbReference>
<reference evidence="1 2" key="1">
    <citation type="submission" date="2020-08" db="EMBL/GenBank/DDBJ databases">
        <title>Genomic Encyclopedia of Type Strains, Phase IV (KMG-IV): sequencing the most valuable type-strain genomes for metagenomic binning, comparative biology and taxonomic classification.</title>
        <authorList>
            <person name="Goeker M."/>
        </authorList>
    </citation>
    <scope>NUCLEOTIDE SEQUENCE [LARGE SCALE GENOMIC DNA]</scope>
    <source>
        <strain evidence="1 2">DSM 2461</strain>
    </source>
</reference>